<reference evidence="1" key="1">
    <citation type="submission" date="2022-02" db="EMBL/GenBank/DDBJ databases">
        <title>Paenibacillus sp. MBLB1832 Whole Genome Shotgun Sequencing.</title>
        <authorList>
            <person name="Hwang C.Y."/>
            <person name="Cho E.-S."/>
            <person name="Seo M.-J."/>
        </authorList>
    </citation>
    <scope>NUCLEOTIDE SEQUENCE</scope>
    <source>
        <strain evidence="1">MBLB1832</strain>
    </source>
</reference>
<dbReference type="Pfam" id="PF05402">
    <property type="entry name" value="PqqD"/>
    <property type="match status" value="1"/>
</dbReference>
<evidence type="ECO:0000313" key="2">
    <source>
        <dbReference type="Proteomes" id="UP001304650"/>
    </source>
</evidence>
<accession>A0AA96LME8</accession>
<evidence type="ECO:0000313" key="1">
    <source>
        <dbReference type="EMBL" id="WNR43816.1"/>
    </source>
</evidence>
<dbReference type="AlphaFoldDB" id="A0AA96LME8"/>
<dbReference type="InterPro" id="IPR008792">
    <property type="entry name" value="PQQD"/>
</dbReference>
<gene>
    <name evidence="1" type="ORF">MJB10_22370</name>
</gene>
<name>A0AA96LME8_9BACL</name>
<dbReference type="Gene3D" id="1.10.10.1150">
    <property type="entry name" value="Coenzyme PQQ synthesis protein D (PqqD)"/>
    <property type="match status" value="1"/>
</dbReference>
<keyword evidence="2" id="KW-1185">Reference proteome</keyword>
<protein>
    <submittedName>
        <fullName evidence="1">PqqD family protein</fullName>
    </submittedName>
</protein>
<organism evidence="1 2">
    <name type="scientific">Paenibacillus roseopurpureus</name>
    <dbReference type="NCBI Taxonomy" id="2918901"/>
    <lineage>
        <taxon>Bacteria</taxon>
        <taxon>Bacillati</taxon>
        <taxon>Bacillota</taxon>
        <taxon>Bacilli</taxon>
        <taxon>Bacillales</taxon>
        <taxon>Paenibacillaceae</taxon>
        <taxon>Paenibacillus</taxon>
    </lineage>
</organism>
<dbReference type="RefSeq" id="WP_314798658.1">
    <property type="nucleotide sequence ID" value="NZ_CP130319.1"/>
</dbReference>
<dbReference type="Proteomes" id="UP001304650">
    <property type="component" value="Chromosome"/>
</dbReference>
<dbReference type="KEGG" id="proo:MJB10_22370"/>
<proteinExistence type="predicted"/>
<dbReference type="InterPro" id="IPR041881">
    <property type="entry name" value="PqqD_sf"/>
</dbReference>
<sequence length="121" mass="13784">MDHEITTQRKVYTRPMVLSQQPVSVDGAAATKRNQADLFRMNDYESIQLDKEWIILNTDAYSLTKLNGVGGFCWSMLHTTQTVSSISDAVRKEFQFVDETVEADIEAFLQDLIDRGLVQHT</sequence>
<dbReference type="EMBL" id="CP130319">
    <property type="protein sequence ID" value="WNR43816.1"/>
    <property type="molecule type" value="Genomic_DNA"/>
</dbReference>